<protein>
    <recommendedName>
        <fullName evidence="2">histidine kinase</fullName>
        <ecNumber evidence="2">2.7.13.3</ecNumber>
    </recommendedName>
</protein>
<dbReference type="SUPFAM" id="SSF55874">
    <property type="entry name" value="ATPase domain of HSP90 chaperone/DNA topoisomerase II/histidine kinase"/>
    <property type="match status" value="1"/>
</dbReference>
<evidence type="ECO:0000256" key="5">
    <source>
        <dbReference type="ARBA" id="ARBA00023012"/>
    </source>
</evidence>
<dbReference type="PRINTS" id="PR00344">
    <property type="entry name" value="BCTRLSENSOR"/>
</dbReference>
<dbReference type="Pfam" id="PF13188">
    <property type="entry name" value="PAS_8"/>
    <property type="match status" value="1"/>
</dbReference>
<sequence>MVVDSQAPELVDSDFVAMMRASHLCVLIHDAATKNILWANPAACELLEWSVTELRPLKANHMSSSAQQYDRVIGRAWLHEAVEKGMSRIEWHYRSRSGRIIPTEAIAVRVELAQGPAVMVQFRDVEREQRVERELRQTTSYVDALARHTSTVAFMLDSAGAIRFATDTALAHLGLSGDADPPVGLLLESHARLRRDGTEVSWQQAAAAADPVEPVRLEIPGAEPVTLEGSLERLRDVDAFLMILHDVSTRVRGEERRELELRHENYLARYNAMGDMAMAIAHELGQPLAAAANFIAGVHARAQVLETSGQVPEGTTGQLAYGLDSANRQIDRVSAIVSALRSFVGHLEHVEQVADLNAVIDECLYFVRLRAAAVGVEVEVRLSEQPVLVRCERVLTGQVVLNLCFNAIDEIVEGDAEQRRIELVTETRDEGGTVTVADRGRGVRKDVFAESFTSKEHGSGIGLALSYRIINRQHGSIWCRPRDGGGSVFGFSLPSARESPAGAGSRGKLQDAPRNPRYPKDRRRT</sequence>
<evidence type="ECO:0000259" key="7">
    <source>
        <dbReference type="PROSITE" id="PS50109"/>
    </source>
</evidence>
<dbReference type="EC" id="2.7.13.3" evidence="2"/>
<keyword evidence="5" id="KW-0902">Two-component regulatory system</keyword>
<dbReference type="InterPro" id="IPR003661">
    <property type="entry name" value="HisK_dim/P_dom"/>
</dbReference>
<dbReference type="InterPro" id="IPR004358">
    <property type="entry name" value="Sig_transdc_His_kin-like_C"/>
</dbReference>
<comment type="catalytic activity">
    <reaction evidence="1">
        <text>ATP + protein L-histidine = ADP + protein N-phospho-L-histidine.</text>
        <dbReference type="EC" id="2.7.13.3"/>
    </reaction>
</comment>
<accession>A0A4R4W0U3</accession>
<evidence type="ECO:0000256" key="1">
    <source>
        <dbReference type="ARBA" id="ARBA00000085"/>
    </source>
</evidence>
<dbReference type="GO" id="GO:0000155">
    <property type="term" value="F:phosphorelay sensor kinase activity"/>
    <property type="evidence" value="ECO:0007669"/>
    <property type="project" value="InterPro"/>
</dbReference>
<keyword evidence="4 8" id="KW-0808">Transferase</keyword>
<dbReference type="SMART" id="SM00387">
    <property type="entry name" value="HATPase_c"/>
    <property type="match status" value="1"/>
</dbReference>
<reference evidence="8 9" key="1">
    <citation type="submission" date="2019-03" db="EMBL/GenBank/DDBJ databases">
        <title>Draft genome sequences of novel Actinobacteria.</title>
        <authorList>
            <person name="Sahin N."/>
            <person name="Ay H."/>
            <person name="Saygin H."/>
        </authorList>
    </citation>
    <scope>NUCLEOTIDE SEQUENCE [LARGE SCALE GENOMIC DNA]</scope>
    <source>
        <strain evidence="8 9">16K309</strain>
    </source>
</reference>
<proteinExistence type="predicted"/>
<dbReference type="InterPro" id="IPR036890">
    <property type="entry name" value="HATPase_C_sf"/>
</dbReference>
<dbReference type="RefSeq" id="WP_132672844.1">
    <property type="nucleotide sequence ID" value="NZ_SMKS01000005.1"/>
</dbReference>
<keyword evidence="4 8" id="KW-0418">Kinase</keyword>
<organism evidence="8 9">
    <name type="scientific">Saccharopolyspora terrae</name>
    <dbReference type="NCBI Taxonomy" id="2530384"/>
    <lineage>
        <taxon>Bacteria</taxon>
        <taxon>Bacillati</taxon>
        <taxon>Actinomycetota</taxon>
        <taxon>Actinomycetes</taxon>
        <taxon>Pseudonocardiales</taxon>
        <taxon>Pseudonocardiaceae</taxon>
        <taxon>Saccharopolyspora</taxon>
    </lineage>
</organism>
<feature type="region of interest" description="Disordered" evidence="6">
    <location>
        <begin position="490"/>
        <end position="525"/>
    </location>
</feature>
<dbReference type="Proteomes" id="UP000295674">
    <property type="component" value="Unassembled WGS sequence"/>
</dbReference>
<keyword evidence="3" id="KW-0597">Phosphoprotein</keyword>
<evidence type="ECO:0000256" key="4">
    <source>
        <dbReference type="ARBA" id="ARBA00022777"/>
    </source>
</evidence>
<dbReference type="NCBIfam" id="TIGR00229">
    <property type="entry name" value="sensory_box"/>
    <property type="match status" value="1"/>
</dbReference>
<dbReference type="EMBL" id="SMKS01000005">
    <property type="protein sequence ID" value="TDD08974.1"/>
    <property type="molecule type" value="Genomic_DNA"/>
</dbReference>
<dbReference type="Gene3D" id="3.30.450.20">
    <property type="entry name" value="PAS domain"/>
    <property type="match status" value="1"/>
</dbReference>
<dbReference type="OrthoDB" id="9808408at2"/>
<dbReference type="SUPFAM" id="SSF55785">
    <property type="entry name" value="PYP-like sensor domain (PAS domain)"/>
    <property type="match status" value="1"/>
</dbReference>
<evidence type="ECO:0000256" key="3">
    <source>
        <dbReference type="ARBA" id="ARBA00022553"/>
    </source>
</evidence>
<evidence type="ECO:0000313" key="9">
    <source>
        <dbReference type="Proteomes" id="UP000295674"/>
    </source>
</evidence>
<dbReference type="Pfam" id="PF02518">
    <property type="entry name" value="HATPase_c"/>
    <property type="match status" value="1"/>
</dbReference>
<dbReference type="InterPro" id="IPR035965">
    <property type="entry name" value="PAS-like_dom_sf"/>
</dbReference>
<dbReference type="InterPro" id="IPR000014">
    <property type="entry name" value="PAS"/>
</dbReference>
<dbReference type="InterPro" id="IPR003594">
    <property type="entry name" value="HATPase_dom"/>
</dbReference>
<evidence type="ECO:0000256" key="2">
    <source>
        <dbReference type="ARBA" id="ARBA00012438"/>
    </source>
</evidence>
<dbReference type="Gene3D" id="1.10.287.130">
    <property type="match status" value="1"/>
</dbReference>
<feature type="domain" description="Histidine kinase" evidence="7">
    <location>
        <begin position="279"/>
        <end position="497"/>
    </location>
</feature>
<dbReference type="Gene3D" id="3.30.565.10">
    <property type="entry name" value="Histidine kinase-like ATPase, C-terminal domain"/>
    <property type="match status" value="1"/>
</dbReference>
<dbReference type="PANTHER" id="PTHR43065">
    <property type="entry name" value="SENSOR HISTIDINE KINASE"/>
    <property type="match status" value="1"/>
</dbReference>
<evidence type="ECO:0000313" key="8">
    <source>
        <dbReference type="EMBL" id="TDD08974.1"/>
    </source>
</evidence>
<evidence type="ECO:0000256" key="6">
    <source>
        <dbReference type="SAM" id="MobiDB-lite"/>
    </source>
</evidence>
<dbReference type="PROSITE" id="PS50109">
    <property type="entry name" value="HIS_KIN"/>
    <property type="match status" value="1"/>
</dbReference>
<keyword evidence="9" id="KW-1185">Reference proteome</keyword>
<comment type="caution">
    <text evidence="8">The sequence shown here is derived from an EMBL/GenBank/DDBJ whole genome shotgun (WGS) entry which is preliminary data.</text>
</comment>
<name>A0A4R4W0U3_9PSEU</name>
<dbReference type="AlphaFoldDB" id="A0A4R4W0U3"/>
<dbReference type="PANTHER" id="PTHR43065:SF42">
    <property type="entry name" value="TWO-COMPONENT SENSOR PPRA"/>
    <property type="match status" value="1"/>
</dbReference>
<gene>
    <name evidence="8" type="ORF">E1181_05775</name>
</gene>
<dbReference type="InterPro" id="IPR005467">
    <property type="entry name" value="His_kinase_dom"/>
</dbReference>
<dbReference type="CDD" id="cd00082">
    <property type="entry name" value="HisKA"/>
    <property type="match status" value="1"/>
</dbReference>